<keyword evidence="2" id="KW-0732">Signal</keyword>
<protein>
    <submittedName>
        <fullName evidence="4">T9SS type A sorting domain-containing protein</fullName>
    </submittedName>
</protein>
<dbReference type="InterPro" id="IPR001322">
    <property type="entry name" value="Lamin_tail_dom"/>
</dbReference>
<feature type="domain" description="LTD" evidence="3">
    <location>
        <begin position="411"/>
        <end position="535"/>
    </location>
</feature>
<evidence type="ECO:0000256" key="2">
    <source>
        <dbReference type="SAM" id="SignalP"/>
    </source>
</evidence>
<proteinExistence type="predicted"/>
<organism evidence="4 5">
    <name type="scientific">Neolewinella aurantiaca</name>
    <dbReference type="NCBI Taxonomy" id="2602767"/>
    <lineage>
        <taxon>Bacteria</taxon>
        <taxon>Pseudomonadati</taxon>
        <taxon>Bacteroidota</taxon>
        <taxon>Saprospiria</taxon>
        <taxon>Saprospirales</taxon>
        <taxon>Lewinellaceae</taxon>
        <taxon>Neolewinella</taxon>
    </lineage>
</organism>
<sequence length="750" mass="78060">MNRLYRFTGALILLLTLLCTSVRAQTTVAVMDFDGNGTEMTVSSSVPFADNGSAEFFGIYDANGDDTDGTPTDTGDTQSTTRPDNVSGAPVSGDFLFLVSENSFSPGSAETSLTIGPVDVTGQSDVVFEFFYRAYDFDGGDDIFYEFSVDGTPQGRVQIVDGANGASTEIYAGTVSYIVPGGAGSVGVTIYVDQAGDDYVAFDNFIVTADNPGLPCGVSSFGPSATETCVAFTNGTPNEYTLAVDYLGSDADGTLALLVDGNPASAFTNNGDDPTTTNGGTIDLSSPDLVEGTSYEITFTDMAGDCAYSVTGSVATGTCVSTCDLTLDPIRLFCDDFTAGTDAVSAEIRYFGSEPGVTVTASGGVTVSGNDPATEEGGTGAANTRKILLSGLQEGGTYTITISGGACTGTEEFVINATVDADLCVPVGDLVINEFYASPNTGAGEYEYIELYNRGLTVLDVSDYSVEEGAGTTIDIPAGTFLNPGEGLVIVGGMTPMPAGCQLVNAPFIGLNNDGDVIILRDENGLILQQYAYGVEADVQESLALSPDGNLDGGYQLHSTVSASGETSSPCMNNEDADDPLPVELLSFTGQADGKTVLLDWETASEIDNQYFVVERLVSGTHWSVLGTVPALNGRSNRYEFTDEAPAQGENIYRLQQIDTDGTAAVYGPVLVSITAAQFSVWPNPAGSEIRFGGNTSAGDHISLLDANGRVLRELPAGSDRADLSGLSAGVYLLRVARASGTEVVRFVKQ</sequence>
<dbReference type="OrthoDB" id="1490051at2"/>
<comment type="caution">
    <text evidence="4">The sequence shown here is derived from an EMBL/GenBank/DDBJ whole genome shotgun (WGS) entry which is preliminary data.</text>
</comment>
<dbReference type="EMBL" id="VOXD01000019">
    <property type="protein sequence ID" value="TXF88782.1"/>
    <property type="molecule type" value="Genomic_DNA"/>
</dbReference>
<dbReference type="Proteomes" id="UP000321907">
    <property type="component" value="Unassembled WGS sequence"/>
</dbReference>
<dbReference type="NCBIfam" id="TIGR04183">
    <property type="entry name" value="Por_Secre_tail"/>
    <property type="match status" value="1"/>
</dbReference>
<gene>
    <name evidence="4" type="ORF">FUA23_13095</name>
</gene>
<accession>A0A5C7FMS5</accession>
<feature type="signal peptide" evidence="2">
    <location>
        <begin position="1"/>
        <end position="24"/>
    </location>
</feature>
<dbReference type="AlphaFoldDB" id="A0A5C7FMS5"/>
<feature type="compositionally biased region" description="Low complexity" evidence="1">
    <location>
        <begin position="69"/>
        <end position="81"/>
    </location>
</feature>
<dbReference type="Pfam" id="PF00932">
    <property type="entry name" value="LTD"/>
    <property type="match status" value="1"/>
</dbReference>
<feature type="chain" id="PRO_5023139564" evidence="2">
    <location>
        <begin position="25"/>
        <end position="750"/>
    </location>
</feature>
<dbReference type="PROSITE" id="PS51841">
    <property type="entry name" value="LTD"/>
    <property type="match status" value="1"/>
</dbReference>
<dbReference type="InterPro" id="IPR026444">
    <property type="entry name" value="Secre_tail"/>
</dbReference>
<evidence type="ECO:0000259" key="3">
    <source>
        <dbReference type="PROSITE" id="PS51841"/>
    </source>
</evidence>
<reference evidence="4 5" key="1">
    <citation type="submission" date="2019-08" db="EMBL/GenBank/DDBJ databases">
        <title>Lewinella sp. strain SSH13 Genome sequencing and assembly.</title>
        <authorList>
            <person name="Kim I."/>
        </authorList>
    </citation>
    <scope>NUCLEOTIDE SEQUENCE [LARGE SCALE GENOMIC DNA]</scope>
    <source>
        <strain evidence="4 5">SSH13</strain>
    </source>
</reference>
<dbReference type="SUPFAM" id="SSF74853">
    <property type="entry name" value="Lamin A/C globular tail domain"/>
    <property type="match status" value="1"/>
</dbReference>
<evidence type="ECO:0000313" key="4">
    <source>
        <dbReference type="EMBL" id="TXF88782.1"/>
    </source>
</evidence>
<keyword evidence="5" id="KW-1185">Reference proteome</keyword>
<dbReference type="InterPro" id="IPR036415">
    <property type="entry name" value="Lamin_tail_dom_sf"/>
</dbReference>
<evidence type="ECO:0000313" key="5">
    <source>
        <dbReference type="Proteomes" id="UP000321907"/>
    </source>
</evidence>
<evidence type="ECO:0000256" key="1">
    <source>
        <dbReference type="SAM" id="MobiDB-lite"/>
    </source>
</evidence>
<feature type="region of interest" description="Disordered" evidence="1">
    <location>
        <begin position="62"/>
        <end position="88"/>
    </location>
</feature>
<dbReference type="RefSeq" id="WP_147931199.1">
    <property type="nucleotide sequence ID" value="NZ_VOXD01000019.1"/>
</dbReference>
<name>A0A5C7FMS5_9BACT</name>